<accession>A0ABS8D743</accession>
<comment type="caution">
    <text evidence="1">The sequence shown here is derived from an EMBL/GenBank/DDBJ whole genome shotgun (WGS) entry which is preliminary data.</text>
</comment>
<name>A0ABS8D743_9NEIS</name>
<evidence type="ECO:0000313" key="2">
    <source>
        <dbReference type="Proteomes" id="UP001165395"/>
    </source>
</evidence>
<protein>
    <submittedName>
        <fullName evidence="1">Uncharacterized protein</fullName>
    </submittedName>
</protein>
<gene>
    <name evidence="1" type="ORF">LIN78_09635</name>
</gene>
<evidence type="ECO:0000313" key="1">
    <source>
        <dbReference type="EMBL" id="MCB6183806.1"/>
    </source>
</evidence>
<dbReference type="EMBL" id="JAJBZT010000004">
    <property type="protein sequence ID" value="MCB6183806.1"/>
    <property type="molecule type" value="Genomic_DNA"/>
</dbReference>
<organism evidence="1 2">
    <name type="scientific">Leeia speluncae</name>
    <dbReference type="NCBI Taxonomy" id="2884804"/>
    <lineage>
        <taxon>Bacteria</taxon>
        <taxon>Pseudomonadati</taxon>
        <taxon>Pseudomonadota</taxon>
        <taxon>Betaproteobacteria</taxon>
        <taxon>Neisseriales</taxon>
        <taxon>Leeiaceae</taxon>
        <taxon>Leeia</taxon>
    </lineage>
</organism>
<dbReference type="Proteomes" id="UP001165395">
    <property type="component" value="Unassembled WGS sequence"/>
</dbReference>
<sequence>MPNFVLDASSQQVLDSAKHLAMSHFNAADAETLEFAYQIAMYHFVLGQNETALSLLQPFSGISFSGDFNIWTFVEYALLLTALIAEQQQDEAGKENAVRAIYTAIESEEDPEGAKEFIAELCDRGAEYGAEIEEAIAQNDPLTEIWARVSQVIDWVYVAMHNRSTQFTHEAVLAEIASEQVKIVELVSKNGLQHVYPFSQIESGLH</sequence>
<dbReference type="Pfam" id="PF20453">
    <property type="entry name" value="DUF6707"/>
    <property type="match status" value="1"/>
</dbReference>
<proteinExistence type="predicted"/>
<dbReference type="RefSeq" id="WP_227180576.1">
    <property type="nucleotide sequence ID" value="NZ_JAJBZT010000004.1"/>
</dbReference>
<reference evidence="1" key="1">
    <citation type="submission" date="2021-10" db="EMBL/GenBank/DDBJ databases">
        <title>The complete genome sequence of Leeia sp. TBRC 13508.</title>
        <authorList>
            <person name="Charoenyingcharoen P."/>
            <person name="Yukphan P."/>
        </authorList>
    </citation>
    <scope>NUCLEOTIDE SEQUENCE</scope>
    <source>
        <strain evidence="1">TBRC 13508</strain>
    </source>
</reference>
<dbReference type="InterPro" id="IPR046553">
    <property type="entry name" value="DUF6707"/>
</dbReference>
<keyword evidence="2" id="KW-1185">Reference proteome</keyword>